<dbReference type="SUPFAM" id="SSF69279">
    <property type="entry name" value="Phage tail proteins"/>
    <property type="match status" value="2"/>
</dbReference>
<organism evidence="7 8">
    <name type="scientific">Sorangium cellulosum</name>
    <name type="common">Polyangium cellulosum</name>
    <dbReference type="NCBI Taxonomy" id="56"/>
    <lineage>
        <taxon>Bacteria</taxon>
        <taxon>Pseudomonadati</taxon>
        <taxon>Myxococcota</taxon>
        <taxon>Polyangia</taxon>
        <taxon>Polyangiales</taxon>
        <taxon>Polyangiaceae</taxon>
        <taxon>Sorangium</taxon>
    </lineage>
</organism>
<dbReference type="Gene3D" id="2.30.110.50">
    <property type="match status" value="1"/>
</dbReference>
<dbReference type="GO" id="GO:0005576">
    <property type="term" value="C:extracellular region"/>
    <property type="evidence" value="ECO:0007669"/>
    <property type="project" value="UniProtKB-SubCell"/>
</dbReference>
<keyword evidence="3" id="KW-0964">Secreted</keyword>
<dbReference type="InterPro" id="IPR017847">
    <property type="entry name" value="T6SS_RhsGE_Vgr_subset"/>
</dbReference>
<comment type="subcellular location">
    <subcellularLocation>
        <location evidence="1">Secreted</location>
    </subcellularLocation>
</comment>
<dbReference type="AlphaFoldDB" id="A0A150PC85"/>
<evidence type="ECO:0000256" key="2">
    <source>
        <dbReference type="ARBA" id="ARBA00005558"/>
    </source>
</evidence>
<protein>
    <submittedName>
        <fullName evidence="7">Uncharacterized protein</fullName>
    </submittedName>
</protein>
<gene>
    <name evidence="7" type="ORF">BE08_29800</name>
</gene>
<feature type="domain" description="Gp5/Type VI secretion system Vgr C-terminal trimerisation" evidence="6">
    <location>
        <begin position="478"/>
        <end position="589"/>
    </location>
</feature>
<name>A0A150PC85_SORCE</name>
<dbReference type="NCBIfam" id="TIGR01646">
    <property type="entry name" value="vgr_GE"/>
    <property type="match status" value="1"/>
</dbReference>
<reference evidence="7 8" key="1">
    <citation type="submission" date="2014-02" db="EMBL/GenBank/DDBJ databases">
        <title>The small core and large imbalanced accessory genome model reveals a collaborative survival strategy of Sorangium cellulosum strains in nature.</title>
        <authorList>
            <person name="Han K."/>
            <person name="Peng R."/>
            <person name="Blom J."/>
            <person name="Li Y.-Z."/>
        </authorList>
    </citation>
    <scope>NUCLEOTIDE SEQUENCE [LARGE SCALE GENOMIC DNA]</scope>
    <source>
        <strain evidence="7 8">So0157-25</strain>
    </source>
</reference>
<dbReference type="EMBL" id="JELY01002210">
    <property type="protein sequence ID" value="KYF53262.1"/>
    <property type="molecule type" value="Genomic_DNA"/>
</dbReference>
<dbReference type="PANTHER" id="PTHR32305:SF15">
    <property type="entry name" value="PROTEIN RHSA-RELATED"/>
    <property type="match status" value="1"/>
</dbReference>
<sequence>MAEQQLLAIPSVSVEGKVYRVLRFELAEQLSDLTRLECDLLDDEAALPRPKDVLDRRAVFTLTRSDDTQTRTFAGTVVAAELLPDGDDVPTLRVQIAPAVWNLGQRADCRIFQEKSAVDIVKEVLEAAGVPAGQQDWRVTEPHPARVYTVQYRERDLDFIHRLLAEEGIYFAIHTKDDLDVLVFGDSPTGLDDIEGTTTLPFYQDYGVDGFADRVVRLSREVSVRSDKVFVRDYNPEKPSLKLEASAEGEDPGPHVLEIYEYPARTAEVGVAERLAKVLLDSVQAERDVVHGETGSLALLPGRRFSVEGHPYDPLNQEYLVVRSRIAGSRPRNFELAGRAGADKGDGARDLRMSCEFWGVPTGTTRYRPPRRAREQVIPGAQTAITTGPSGQEIHTDASGQVKVSFHWDRSGKKDDTSSRWIRTSQVPTGGSMLLPRVGWEVTVRHLEGDADRPFVLGRLYNALTPPPYALPKEAGKSALQTATTPGGGSSNELRMSDAKGAEEMFINASKDMSTEVKNNATESIGNNHTKKIGADQSTNVTNSMTSSVGANQKISVSGNQAMKVETFHVDDIGGDHTLDIGGNRDMKIGGDHKREVAGDSALTVSGNQIDLVVGSVTDETLAAFNHEVGAALVELTLGHRTVTVQGDRSETATGAKVIAVKSGRGVEVGGSMNVKVGGAIVNIANGDRVESSLGAYTELAGGAQLVKANNVVFEATGALTLVMGASILSLTPASVAILGVSAKLDGDVADAAALVIDN</sequence>
<feature type="region of interest" description="Disordered" evidence="4">
    <location>
        <begin position="472"/>
        <end position="495"/>
    </location>
</feature>
<dbReference type="SUPFAM" id="SSF69255">
    <property type="entry name" value="gp5 N-terminal domain-like"/>
    <property type="match status" value="1"/>
</dbReference>
<dbReference type="NCBIfam" id="TIGR03361">
    <property type="entry name" value="VI_Rhs_Vgr"/>
    <property type="match status" value="1"/>
</dbReference>
<dbReference type="InterPro" id="IPR037026">
    <property type="entry name" value="Vgr_OB-fold_dom_sf"/>
</dbReference>
<evidence type="ECO:0000259" key="6">
    <source>
        <dbReference type="Pfam" id="PF22178"/>
    </source>
</evidence>
<dbReference type="InterPro" id="IPR006533">
    <property type="entry name" value="T6SS_Vgr_RhsGE"/>
</dbReference>
<comment type="similarity">
    <text evidence="2">Belongs to the VgrG protein family.</text>
</comment>
<dbReference type="Gene3D" id="4.10.220.110">
    <property type="match status" value="1"/>
</dbReference>
<evidence type="ECO:0000313" key="7">
    <source>
        <dbReference type="EMBL" id="KYF53262.1"/>
    </source>
</evidence>
<dbReference type="Proteomes" id="UP000075420">
    <property type="component" value="Unassembled WGS sequence"/>
</dbReference>
<evidence type="ECO:0000256" key="1">
    <source>
        <dbReference type="ARBA" id="ARBA00004613"/>
    </source>
</evidence>
<evidence type="ECO:0000313" key="8">
    <source>
        <dbReference type="Proteomes" id="UP000075420"/>
    </source>
</evidence>
<accession>A0A150PC85</accession>
<dbReference type="Pfam" id="PF05954">
    <property type="entry name" value="Phage_GPD"/>
    <property type="match status" value="1"/>
</dbReference>
<dbReference type="Pfam" id="PF22178">
    <property type="entry name" value="Gp5_trimer_C"/>
    <property type="match status" value="1"/>
</dbReference>
<evidence type="ECO:0000259" key="5">
    <source>
        <dbReference type="Pfam" id="PF04717"/>
    </source>
</evidence>
<dbReference type="InterPro" id="IPR006531">
    <property type="entry name" value="Gp5/Vgr_OB"/>
</dbReference>
<dbReference type="Gene3D" id="2.40.50.230">
    <property type="entry name" value="Gp5 N-terminal domain"/>
    <property type="match status" value="1"/>
</dbReference>
<dbReference type="SUPFAM" id="SSF69349">
    <property type="entry name" value="Phage fibre proteins"/>
    <property type="match status" value="2"/>
</dbReference>
<proteinExistence type="inferred from homology"/>
<dbReference type="InterPro" id="IPR054030">
    <property type="entry name" value="Gp5_Vgr_C"/>
</dbReference>
<comment type="caution">
    <text evidence="7">The sequence shown here is derived from an EMBL/GenBank/DDBJ whole genome shotgun (WGS) entry which is preliminary data.</text>
</comment>
<dbReference type="PANTHER" id="PTHR32305">
    <property type="match status" value="1"/>
</dbReference>
<dbReference type="InterPro" id="IPR050708">
    <property type="entry name" value="T6SS_VgrG/RHS"/>
</dbReference>
<dbReference type="Gene3D" id="3.55.50.10">
    <property type="entry name" value="Baseplate protein-like domains"/>
    <property type="match status" value="1"/>
</dbReference>
<evidence type="ECO:0000256" key="3">
    <source>
        <dbReference type="ARBA" id="ARBA00022525"/>
    </source>
</evidence>
<feature type="domain" description="Gp5/Type VI secretion system Vgr protein OB-fold" evidence="5">
    <location>
        <begin position="396"/>
        <end position="461"/>
    </location>
</feature>
<evidence type="ECO:0000256" key="4">
    <source>
        <dbReference type="SAM" id="MobiDB-lite"/>
    </source>
</evidence>
<dbReference type="Pfam" id="PF04717">
    <property type="entry name" value="Phage_base_V"/>
    <property type="match status" value="1"/>
</dbReference>